<protein>
    <submittedName>
        <fullName evidence="1">Uncharacterized protein</fullName>
    </submittedName>
</protein>
<name>A0ABN8YLG7_RANTA</name>
<accession>A0ABN8YLG7</accession>
<evidence type="ECO:0000313" key="1">
    <source>
        <dbReference type="EMBL" id="CAI9160726.1"/>
    </source>
</evidence>
<keyword evidence="2" id="KW-1185">Reference proteome</keyword>
<dbReference type="EMBL" id="OX459938">
    <property type="protein sequence ID" value="CAI9160726.1"/>
    <property type="molecule type" value="Genomic_DNA"/>
</dbReference>
<organism evidence="1 2">
    <name type="scientific">Rangifer tarandus platyrhynchus</name>
    <name type="common">Svalbard reindeer</name>
    <dbReference type="NCBI Taxonomy" id="3082113"/>
    <lineage>
        <taxon>Eukaryota</taxon>
        <taxon>Metazoa</taxon>
        <taxon>Chordata</taxon>
        <taxon>Craniata</taxon>
        <taxon>Vertebrata</taxon>
        <taxon>Euteleostomi</taxon>
        <taxon>Mammalia</taxon>
        <taxon>Eutheria</taxon>
        <taxon>Laurasiatheria</taxon>
        <taxon>Artiodactyla</taxon>
        <taxon>Ruminantia</taxon>
        <taxon>Pecora</taxon>
        <taxon>Cervidae</taxon>
        <taxon>Odocoileinae</taxon>
        <taxon>Rangifer</taxon>
    </lineage>
</organism>
<dbReference type="Proteomes" id="UP001176941">
    <property type="component" value="Chromosome 2"/>
</dbReference>
<sequence length="183" mass="20249">MTCPSLALQSPSRGTFWCWQAGFTSVSGSPPAWGLWAQCHLRLTCSASRTQVPRVGGVRLRCRNLRVLPLQWVRKESKRVKFDLPEEEAPSYCPKLANQGIAAYTCYLELWRQVLEEMGFPGGSAGKESAYNVGDLGSIPGLGKSHGEGKGYLLQYSGLENSMNCIVQWGHKESDTTERLSLH</sequence>
<reference evidence="1" key="1">
    <citation type="submission" date="2023-04" db="EMBL/GenBank/DDBJ databases">
        <authorList>
            <consortium name="ELIXIR-Norway"/>
        </authorList>
    </citation>
    <scope>NUCLEOTIDE SEQUENCE [LARGE SCALE GENOMIC DNA]</scope>
</reference>
<evidence type="ECO:0000313" key="2">
    <source>
        <dbReference type="Proteomes" id="UP001176941"/>
    </source>
</evidence>
<gene>
    <name evidence="1" type="ORF">MRATA1EN1_LOCUS9688</name>
</gene>
<proteinExistence type="predicted"/>